<dbReference type="PATRIC" id="fig|2702.99.peg.724"/>
<feature type="transmembrane region" description="Helical" evidence="6">
    <location>
        <begin position="35"/>
        <end position="54"/>
    </location>
</feature>
<evidence type="ECO:0000256" key="2">
    <source>
        <dbReference type="ARBA" id="ARBA00022692"/>
    </source>
</evidence>
<feature type="compositionally biased region" description="Polar residues" evidence="5">
    <location>
        <begin position="1"/>
        <end position="13"/>
    </location>
</feature>
<reference evidence="8 9" key="1">
    <citation type="submission" date="2016-01" db="EMBL/GenBank/DDBJ databases">
        <authorList>
            <person name="Oliw E.H."/>
        </authorList>
    </citation>
    <scope>NUCLEOTIDE SEQUENCE [LARGE SCALE GENOMIC DNA]</scope>
    <source>
        <strain evidence="8 9">GED7760B</strain>
    </source>
</reference>
<comment type="caution">
    <text evidence="8">The sequence shown here is derived from an EMBL/GenBank/DDBJ whole genome shotgun (WGS) entry which is preliminary data.</text>
</comment>
<proteinExistence type="predicted"/>
<keyword evidence="4 6" id="KW-0472">Membrane</keyword>
<dbReference type="Proteomes" id="UP000070558">
    <property type="component" value="Unassembled WGS sequence"/>
</dbReference>
<evidence type="ECO:0000313" key="9">
    <source>
        <dbReference type="Proteomes" id="UP000070558"/>
    </source>
</evidence>
<dbReference type="InterPro" id="IPR007829">
    <property type="entry name" value="TM2"/>
</dbReference>
<comment type="subcellular location">
    <subcellularLocation>
        <location evidence="1">Membrane</location>
        <topology evidence="1">Multi-pass membrane protein</topology>
    </subcellularLocation>
</comment>
<feature type="domain" description="TM2" evidence="7">
    <location>
        <begin position="31"/>
        <end position="81"/>
    </location>
</feature>
<dbReference type="Pfam" id="PF05154">
    <property type="entry name" value="TM2"/>
    <property type="match status" value="1"/>
</dbReference>
<feature type="transmembrane region" description="Helical" evidence="6">
    <location>
        <begin position="60"/>
        <end position="90"/>
    </location>
</feature>
<dbReference type="OrthoDB" id="2004788at2"/>
<feature type="region of interest" description="Disordered" evidence="5">
    <location>
        <begin position="1"/>
        <end position="24"/>
    </location>
</feature>
<dbReference type="EMBL" id="LRQA01000040">
    <property type="protein sequence ID" value="KXA17961.1"/>
    <property type="molecule type" value="Genomic_DNA"/>
</dbReference>
<accession>A0A133NNV5</accession>
<evidence type="ECO:0000259" key="7">
    <source>
        <dbReference type="Pfam" id="PF05154"/>
    </source>
</evidence>
<organism evidence="8 9">
    <name type="scientific">Gardnerella vaginalis</name>
    <dbReference type="NCBI Taxonomy" id="2702"/>
    <lineage>
        <taxon>Bacteria</taxon>
        <taxon>Bacillati</taxon>
        <taxon>Actinomycetota</taxon>
        <taxon>Actinomycetes</taxon>
        <taxon>Bifidobacteriales</taxon>
        <taxon>Bifidobacteriaceae</taxon>
        <taxon>Gardnerella</taxon>
    </lineage>
</organism>
<keyword evidence="3 6" id="KW-1133">Transmembrane helix</keyword>
<evidence type="ECO:0000256" key="1">
    <source>
        <dbReference type="ARBA" id="ARBA00004141"/>
    </source>
</evidence>
<sequence>MSTFDNNQKNAQFPSYDGNSEENTKATLVSSRNKIVAGLLAIFLGTLGIHNFYLGFKGKAIAQLLISVLSFGFLLIITAIWALVEGILILCSKPGSKWHKDADGAELKD</sequence>
<dbReference type="GO" id="GO:0016020">
    <property type="term" value="C:membrane"/>
    <property type="evidence" value="ECO:0007669"/>
    <property type="project" value="UniProtKB-SubCell"/>
</dbReference>
<name>A0A133NNV5_GARVA</name>
<keyword evidence="2 6" id="KW-0812">Transmembrane</keyword>
<protein>
    <submittedName>
        <fullName evidence="8">TM2 domain protein</fullName>
    </submittedName>
</protein>
<evidence type="ECO:0000313" key="8">
    <source>
        <dbReference type="EMBL" id="KXA17961.1"/>
    </source>
</evidence>
<evidence type="ECO:0000256" key="5">
    <source>
        <dbReference type="SAM" id="MobiDB-lite"/>
    </source>
</evidence>
<evidence type="ECO:0000256" key="6">
    <source>
        <dbReference type="SAM" id="Phobius"/>
    </source>
</evidence>
<evidence type="ECO:0000256" key="3">
    <source>
        <dbReference type="ARBA" id="ARBA00022989"/>
    </source>
</evidence>
<dbReference type="AlphaFoldDB" id="A0A133NNV5"/>
<dbReference type="RefSeq" id="WP_060786932.1">
    <property type="nucleotide sequence ID" value="NZ_JBLLPD010000008.1"/>
</dbReference>
<evidence type="ECO:0000256" key="4">
    <source>
        <dbReference type="ARBA" id="ARBA00023136"/>
    </source>
</evidence>
<gene>
    <name evidence="8" type="ORF">HMPREF3216_00744</name>
</gene>